<dbReference type="AlphaFoldDB" id="A0A7G9TCB2"/>
<organism evidence="3 4">
    <name type="scientific">Pseudoxanthomonas mexicana</name>
    <dbReference type="NCBI Taxonomy" id="128785"/>
    <lineage>
        <taxon>Bacteria</taxon>
        <taxon>Pseudomonadati</taxon>
        <taxon>Pseudomonadota</taxon>
        <taxon>Gammaproteobacteria</taxon>
        <taxon>Lysobacterales</taxon>
        <taxon>Lysobacteraceae</taxon>
        <taxon>Pseudoxanthomonas</taxon>
    </lineage>
</organism>
<gene>
    <name evidence="3" type="ORF">IAE60_17880</name>
</gene>
<protein>
    <recommendedName>
        <fullName evidence="2">PDZ domain-containing protein</fullName>
    </recommendedName>
</protein>
<dbReference type="PROSITE" id="PS50106">
    <property type="entry name" value="PDZ"/>
    <property type="match status" value="1"/>
</dbReference>
<dbReference type="SMART" id="SM00228">
    <property type="entry name" value="PDZ"/>
    <property type="match status" value="1"/>
</dbReference>
<dbReference type="Pfam" id="PF17820">
    <property type="entry name" value="PDZ_6"/>
    <property type="match status" value="1"/>
</dbReference>
<evidence type="ECO:0000259" key="2">
    <source>
        <dbReference type="PROSITE" id="PS50106"/>
    </source>
</evidence>
<proteinExistence type="predicted"/>
<dbReference type="GeneID" id="81472864"/>
<dbReference type="RefSeq" id="WP_187573261.1">
    <property type="nucleotide sequence ID" value="NZ_CP060731.1"/>
</dbReference>
<feature type="chain" id="PRO_5028831694" description="PDZ domain-containing protein" evidence="1">
    <location>
        <begin position="27"/>
        <end position="291"/>
    </location>
</feature>
<dbReference type="InterPro" id="IPR036034">
    <property type="entry name" value="PDZ_sf"/>
</dbReference>
<accession>A0A7G9TCB2</accession>
<evidence type="ECO:0000313" key="4">
    <source>
        <dbReference type="Proteomes" id="UP000515838"/>
    </source>
</evidence>
<dbReference type="Gene3D" id="2.30.42.10">
    <property type="match status" value="1"/>
</dbReference>
<reference evidence="3 4" key="1">
    <citation type="submission" date="2020-08" db="EMBL/GenBank/DDBJ databases">
        <title>Streptomycin Non-resistant strain, P. mexicana.</title>
        <authorList>
            <person name="Ganesh-Kumar S."/>
            <person name="Zhe T."/>
            <person name="Yu Z."/>
            <person name="Min Y."/>
        </authorList>
    </citation>
    <scope>NUCLEOTIDE SEQUENCE [LARGE SCALE GENOMIC DNA]</scope>
    <source>
        <strain evidence="3 4">GTZY2</strain>
    </source>
</reference>
<evidence type="ECO:0000256" key="1">
    <source>
        <dbReference type="SAM" id="SignalP"/>
    </source>
</evidence>
<keyword evidence="1" id="KW-0732">Signal</keyword>
<evidence type="ECO:0000313" key="3">
    <source>
        <dbReference type="EMBL" id="QNN77737.1"/>
    </source>
</evidence>
<feature type="signal peptide" evidence="1">
    <location>
        <begin position="1"/>
        <end position="26"/>
    </location>
</feature>
<dbReference type="SUPFAM" id="SSF50156">
    <property type="entry name" value="PDZ domain-like"/>
    <property type="match status" value="1"/>
</dbReference>
<feature type="domain" description="PDZ" evidence="2">
    <location>
        <begin position="51"/>
        <end position="110"/>
    </location>
</feature>
<name>A0A7G9TCB2_PSEMX</name>
<dbReference type="Proteomes" id="UP000515838">
    <property type="component" value="Chromosome"/>
</dbReference>
<dbReference type="InterPro" id="IPR041489">
    <property type="entry name" value="PDZ_6"/>
</dbReference>
<sequence length="291" mass="31517">MNTFRSVTHTLIAAAWATGLATSAHAQSTRELDAALLQMSERGDLKDTGAPQVIQKPAQVRYELGAVVDVRAAQRNGLPVLALTPDGPAARLGLKAGDRLVALNGVRLDGTAPPAPLLEQAMQRGAGRVSAEILRGTTPLKLEGAAGVVAVPAYRIEIGPETRGACGFVTAHAGTVPKSEGIFRADITTIDGRSTPLQPVNRHRLPVGRHVLVVREFIDRHRLNSAQLLQIDKMKRFAMAKAYKPLVVDVKPNTSYRIGARLLRDRLDTQSLRDNAYWEPVVWEEVPETCP</sequence>
<dbReference type="InterPro" id="IPR001478">
    <property type="entry name" value="PDZ"/>
</dbReference>
<dbReference type="EMBL" id="CP060731">
    <property type="protein sequence ID" value="QNN77737.1"/>
    <property type="molecule type" value="Genomic_DNA"/>
</dbReference>